<evidence type="ECO:0000313" key="1">
    <source>
        <dbReference type="EMBL" id="MPN55165.1"/>
    </source>
</evidence>
<dbReference type="AlphaFoldDB" id="A0A645IUR8"/>
<organism evidence="1">
    <name type="scientific">bioreactor metagenome</name>
    <dbReference type="NCBI Taxonomy" id="1076179"/>
    <lineage>
        <taxon>unclassified sequences</taxon>
        <taxon>metagenomes</taxon>
        <taxon>ecological metagenomes</taxon>
    </lineage>
</organism>
<dbReference type="EMBL" id="VSSQ01124094">
    <property type="protein sequence ID" value="MPN55165.1"/>
    <property type="molecule type" value="Genomic_DNA"/>
</dbReference>
<sequence>MVENGKRVLLDGELANDYSVDSHAFDSDLRNLLMESNLLSVDDLTGEELIMDFSLQYTRFLTRLGALPETEMNTLCRRMTDAAAAGDDDLRSYWEDALTTTSGSMDDVQKRAYECLRSYVDSTGTGT</sequence>
<gene>
    <name evidence="1" type="ORF">SDC9_202844</name>
</gene>
<accession>A0A645IUR8</accession>
<name>A0A645IUR8_9ZZZZ</name>
<protein>
    <submittedName>
        <fullName evidence="1">Uncharacterized protein</fullName>
    </submittedName>
</protein>
<comment type="caution">
    <text evidence="1">The sequence shown here is derived from an EMBL/GenBank/DDBJ whole genome shotgun (WGS) entry which is preliminary data.</text>
</comment>
<reference evidence="1" key="1">
    <citation type="submission" date="2019-08" db="EMBL/GenBank/DDBJ databases">
        <authorList>
            <person name="Kucharzyk K."/>
            <person name="Murdoch R.W."/>
            <person name="Higgins S."/>
            <person name="Loffler F."/>
        </authorList>
    </citation>
    <scope>NUCLEOTIDE SEQUENCE</scope>
</reference>
<proteinExistence type="predicted"/>